<evidence type="ECO:0000256" key="4">
    <source>
        <dbReference type="ARBA" id="ARBA00023004"/>
    </source>
</evidence>
<dbReference type="InterPro" id="IPR005123">
    <property type="entry name" value="Oxoglu/Fe-dep_dioxygenase_dom"/>
</dbReference>
<evidence type="ECO:0000256" key="5">
    <source>
        <dbReference type="RuleBase" id="RU003682"/>
    </source>
</evidence>
<keyword evidence="4 5" id="KW-0408">Iron</keyword>
<dbReference type="InterPro" id="IPR044861">
    <property type="entry name" value="IPNS-like_FE2OG_OXY"/>
</dbReference>
<dbReference type="PANTHER" id="PTHR47991">
    <property type="entry name" value="OXOGLUTARATE/IRON-DEPENDENT DIOXYGENASE"/>
    <property type="match status" value="1"/>
</dbReference>
<protein>
    <recommendedName>
        <fullName evidence="6">Fe2OG dioxygenase domain-containing protein</fullName>
    </recommendedName>
</protein>
<comment type="similarity">
    <text evidence="1 5">Belongs to the iron/ascorbate-dependent oxidoreductase family.</text>
</comment>
<dbReference type="Pfam" id="PF03171">
    <property type="entry name" value="2OG-FeII_Oxy"/>
    <property type="match status" value="1"/>
</dbReference>
<dbReference type="Gene3D" id="2.60.120.330">
    <property type="entry name" value="B-lactam Antibiotic, Isopenicillin N Synthase, Chain"/>
    <property type="match status" value="1"/>
</dbReference>
<keyword evidence="3 5" id="KW-0560">Oxidoreductase</keyword>
<dbReference type="EMBL" id="OZ075143">
    <property type="protein sequence ID" value="CAL5037110.1"/>
    <property type="molecule type" value="Genomic_DNA"/>
</dbReference>
<reference evidence="8" key="1">
    <citation type="submission" date="2024-06" db="EMBL/GenBank/DDBJ databases">
        <authorList>
            <person name="Ryan C."/>
        </authorList>
    </citation>
    <scope>NUCLEOTIDE SEQUENCE [LARGE SCALE GENOMIC DNA]</scope>
</reference>
<evidence type="ECO:0000313" key="7">
    <source>
        <dbReference type="EMBL" id="CAL5037110.1"/>
    </source>
</evidence>
<evidence type="ECO:0000256" key="3">
    <source>
        <dbReference type="ARBA" id="ARBA00023002"/>
    </source>
</evidence>
<feature type="domain" description="Fe2OG dioxygenase" evidence="6">
    <location>
        <begin position="227"/>
        <end position="327"/>
    </location>
</feature>
<reference evidence="7 8" key="2">
    <citation type="submission" date="2024-10" db="EMBL/GenBank/DDBJ databases">
        <authorList>
            <person name="Ryan C."/>
        </authorList>
    </citation>
    <scope>NUCLEOTIDE SEQUENCE [LARGE SCALE GENOMIC DNA]</scope>
</reference>
<proteinExistence type="inferred from homology"/>
<keyword evidence="8" id="KW-1185">Reference proteome</keyword>
<organism evidence="7 8">
    <name type="scientific">Urochloa decumbens</name>
    <dbReference type="NCBI Taxonomy" id="240449"/>
    <lineage>
        <taxon>Eukaryota</taxon>
        <taxon>Viridiplantae</taxon>
        <taxon>Streptophyta</taxon>
        <taxon>Embryophyta</taxon>
        <taxon>Tracheophyta</taxon>
        <taxon>Spermatophyta</taxon>
        <taxon>Magnoliopsida</taxon>
        <taxon>Liliopsida</taxon>
        <taxon>Poales</taxon>
        <taxon>Poaceae</taxon>
        <taxon>PACMAD clade</taxon>
        <taxon>Panicoideae</taxon>
        <taxon>Panicodae</taxon>
        <taxon>Paniceae</taxon>
        <taxon>Melinidinae</taxon>
        <taxon>Urochloa</taxon>
    </lineage>
</organism>
<gene>
    <name evidence="7" type="ORF">URODEC1_LOCUS84295</name>
</gene>
<evidence type="ECO:0000313" key="8">
    <source>
        <dbReference type="Proteomes" id="UP001497457"/>
    </source>
</evidence>
<dbReference type="InterPro" id="IPR027443">
    <property type="entry name" value="IPNS-like_sf"/>
</dbReference>
<dbReference type="Pfam" id="PF14226">
    <property type="entry name" value="DIOX_N"/>
    <property type="match status" value="1"/>
</dbReference>
<name>A0ABC9DE75_9POAL</name>
<dbReference type="InterPro" id="IPR050295">
    <property type="entry name" value="Plant_2OG-oxidoreductases"/>
</dbReference>
<evidence type="ECO:0000256" key="2">
    <source>
        <dbReference type="ARBA" id="ARBA00022723"/>
    </source>
</evidence>
<dbReference type="FunFam" id="2.60.120.330:FF:000018">
    <property type="entry name" value="2-oxoglutarate (2OG) and Fe(II)-dependent oxygenase superfamily protein"/>
    <property type="match status" value="1"/>
</dbReference>
<sequence>MIEVLPIFKGAKDNNYQPEKYPRTLMEEESWKVPTPVQELAAGVVEPPNQFMLREQDRPGSLLLATDMPEPIPIIDLSRLPDADEAAKLQSVLQGWGLFLVTNHGIEASLMDAVIGASQDFFHLPLEEKQKCSNLIGGNRFQPEGYGNDMVLSQDQILDWHDRLFLRVEPEDQRNLAYWPKEPESFRDILHEYASKTKTVRDIILRAMARILEFDEDYFVSEIGEKAPAIARFNYYPPCPRPELVFGAKPHSDGGVLTILLIANDVGGLQVQRDGIWYTVPSKPHTLVVNLGDSMEIMNNGIFKSPVHRVVTNAEQERISVAMFYGVEGHKMLEPAAGLVGEKRPARYRKIKAFDYIVGLREHFSKGKRFIDTVKI</sequence>
<dbReference type="SUPFAM" id="SSF51197">
    <property type="entry name" value="Clavaminate synthase-like"/>
    <property type="match status" value="1"/>
</dbReference>
<dbReference type="GO" id="GO:0046872">
    <property type="term" value="F:metal ion binding"/>
    <property type="evidence" value="ECO:0007669"/>
    <property type="project" value="UniProtKB-KW"/>
</dbReference>
<dbReference type="PROSITE" id="PS51471">
    <property type="entry name" value="FE2OG_OXY"/>
    <property type="match status" value="1"/>
</dbReference>
<evidence type="ECO:0000256" key="1">
    <source>
        <dbReference type="ARBA" id="ARBA00008056"/>
    </source>
</evidence>
<accession>A0ABC9DE75</accession>
<dbReference type="AlphaFoldDB" id="A0ABC9DE75"/>
<dbReference type="Proteomes" id="UP001497457">
    <property type="component" value="Chromosome 33rd"/>
</dbReference>
<dbReference type="InterPro" id="IPR026992">
    <property type="entry name" value="DIOX_N"/>
</dbReference>
<keyword evidence="2 5" id="KW-0479">Metal-binding</keyword>
<dbReference type="GO" id="GO:0016491">
    <property type="term" value="F:oxidoreductase activity"/>
    <property type="evidence" value="ECO:0007669"/>
    <property type="project" value="UniProtKB-KW"/>
</dbReference>
<evidence type="ECO:0000259" key="6">
    <source>
        <dbReference type="PROSITE" id="PS51471"/>
    </source>
</evidence>